<dbReference type="InterPro" id="IPR013123">
    <property type="entry name" value="SpoU_subst-bd"/>
</dbReference>
<dbReference type="Pfam" id="PF00588">
    <property type="entry name" value="SpoU_methylase"/>
    <property type="match status" value="1"/>
</dbReference>
<dbReference type="InterPro" id="IPR029026">
    <property type="entry name" value="tRNA_m1G_MTases_N"/>
</dbReference>
<dbReference type="InterPro" id="IPR029028">
    <property type="entry name" value="Alpha/beta_knot_MTases"/>
</dbReference>
<dbReference type="Pfam" id="PF22435">
    <property type="entry name" value="MRM3-like_sub_bind"/>
    <property type="match status" value="1"/>
</dbReference>
<evidence type="ECO:0000313" key="6">
    <source>
        <dbReference type="Proteomes" id="UP000236497"/>
    </source>
</evidence>
<dbReference type="OrthoDB" id="9785673at2"/>
<sequence length="268" mass="29615">MNGKTVITSSNNPQIKNLALLQKKAKARNEQGLFVVEGIKMFEEARREGLLLKAYMSESFYAEKTKTPEFFNGLIYEIVSDALFRQITDTMTPQGIMGTVKKPVYAFEDLLKAKDAFLLLLEDIRDPGNLGTIIRTAEGAGVTGIVLNRSCADILQPKVVRSTMGSIFRVPYYEAEDFLAFLDKLKTMGFTLYAAHLSGDLYDTEGNFRGKIGLLIGNEANGLSDETSSKADNLIKIPMAGKVESLNAAIAAAILMYEAARQRRKNLH</sequence>
<dbReference type="InterPro" id="IPR053888">
    <property type="entry name" value="MRM3-like_sub_bind"/>
</dbReference>
<dbReference type="Gene3D" id="3.40.1280.10">
    <property type="match status" value="1"/>
</dbReference>
<dbReference type="GO" id="GO:0006396">
    <property type="term" value="P:RNA processing"/>
    <property type="evidence" value="ECO:0007669"/>
    <property type="project" value="InterPro"/>
</dbReference>
<name>A0A0H5SSI5_HERHM</name>
<evidence type="ECO:0000256" key="1">
    <source>
        <dbReference type="ARBA" id="ARBA00007228"/>
    </source>
</evidence>
<dbReference type="SUPFAM" id="SSF75217">
    <property type="entry name" value="alpha/beta knot"/>
    <property type="match status" value="1"/>
</dbReference>
<proteinExistence type="inferred from homology"/>
<protein>
    <recommendedName>
        <fullName evidence="4">RNA 2-O ribose methyltransferase substrate binding domain-containing protein</fullName>
    </recommendedName>
</protein>
<dbReference type="SUPFAM" id="SSF55315">
    <property type="entry name" value="L30e-like"/>
    <property type="match status" value="1"/>
</dbReference>
<feature type="domain" description="RNA 2-O ribose methyltransferase substrate binding" evidence="4">
    <location>
        <begin position="35"/>
        <end position="106"/>
    </location>
</feature>
<keyword evidence="6" id="KW-1185">Reference proteome</keyword>
<dbReference type="GO" id="GO:0032259">
    <property type="term" value="P:methylation"/>
    <property type="evidence" value="ECO:0007669"/>
    <property type="project" value="UniProtKB-KW"/>
</dbReference>
<dbReference type="InterPro" id="IPR029064">
    <property type="entry name" value="Ribosomal_eL30-like_sf"/>
</dbReference>
<evidence type="ECO:0000256" key="3">
    <source>
        <dbReference type="ARBA" id="ARBA00022679"/>
    </source>
</evidence>
<organism evidence="5 6">
    <name type="scientific">Herbinix hemicellulosilytica</name>
    <dbReference type="NCBI Taxonomy" id="1564487"/>
    <lineage>
        <taxon>Bacteria</taxon>
        <taxon>Bacillati</taxon>
        <taxon>Bacillota</taxon>
        <taxon>Clostridia</taxon>
        <taxon>Lachnospirales</taxon>
        <taxon>Lachnospiraceae</taxon>
        <taxon>Herbinix</taxon>
    </lineage>
</organism>
<dbReference type="InterPro" id="IPR051259">
    <property type="entry name" value="rRNA_Methyltransferase"/>
</dbReference>
<dbReference type="Proteomes" id="UP000236497">
    <property type="component" value="Unassembled WGS sequence"/>
</dbReference>
<evidence type="ECO:0000259" key="4">
    <source>
        <dbReference type="SMART" id="SM00967"/>
    </source>
</evidence>
<accession>A0A0H5SSI5</accession>
<dbReference type="PANTHER" id="PTHR43191:SF2">
    <property type="entry name" value="RRNA METHYLTRANSFERASE 3, MITOCHONDRIAL"/>
    <property type="match status" value="1"/>
</dbReference>
<evidence type="ECO:0000256" key="2">
    <source>
        <dbReference type="ARBA" id="ARBA00022603"/>
    </source>
</evidence>
<dbReference type="PANTHER" id="PTHR43191">
    <property type="entry name" value="RRNA METHYLTRANSFERASE 3"/>
    <property type="match status" value="1"/>
</dbReference>
<dbReference type="GO" id="GO:0005737">
    <property type="term" value="C:cytoplasm"/>
    <property type="evidence" value="ECO:0007669"/>
    <property type="project" value="UniProtKB-ARBA"/>
</dbReference>
<dbReference type="RefSeq" id="WP_103201443.1">
    <property type="nucleotide sequence ID" value="NZ_CVTD020000002.1"/>
</dbReference>
<evidence type="ECO:0000313" key="5">
    <source>
        <dbReference type="EMBL" id="CRZ33253.1"/>
    </source>
</evidence>
<dbReference type="InterPro" id="IPR001537">
    <property type="entry name" value="SpoU_MeTrfase"/>
</dbReference>
<dbReference type="AlphaFoldDB" id="A0A0H5SSI5"/>
<reference evidence="5 6" key="1">
    <citation type="submission" date="2015-06" db="EMBL/GenBank/DDBJ databases">
        <authorList>
            <person name="Wibberg Daniel"/>
        </authorList>
    </citation>
    <scope>NUCLEOTIDE SEQUENCE [LARGE SCALE GENOMIC DNA]</scope>
    <source>
        <strain evidence="5 6">T3/55T</strain>
    </source>
</reference>
<dbReference type="GO" id="GO:0003723">
    <property type="term" value="F:RNA binding"/>
    <property type="evidence" value="ECO:0007669"/>
    <property type="project" value="InterPro"/>
</dbReference>
<dbReference type="EMBL" id="CVTD020000002">
    <property type="protein sequence ID" value="CRZ33253.1"/>
    <property type="molecule type" value="Genomic_DNA"/>
</dbReference>
<dbReference type="GO" id="GO:0008173">
    <property type="term" value="F:RNA methyltransferase activity"/>
    <property type="evidence" value="ECO:0007669"/>
    <property type="project" value="InterPro"/>
</dbReference>
<keyword evidence="2" id="KW-0489">Methyltransferase</keyword>
<keyword evidence="3" id="KW-0808">Transferase</keyword>
<dbReference type="CDD" id="cd18095">
    <property type="entry name" value="SpoU-like_rRNA-MTase"/>
    <property type="match status" value="1"/>
</dbReference>
<gene>
    <name evidence="5" type="ORF">HHT355_0037</name>
</gene>
<dbReference type="SMART" id="SM00967">
    <property type="entry name" value="SpoU_sub_bind"/>
    <property type="match status" value="1"/>
</dbReference>
<dbReference type="Gene3D" id="3.30.1330.30">
    <property type="match status" value="1"/>
</dbReference>
<comment type="similarity">
    <text evidence="1">Belongs to the class IV-like SAM-binding methyltransferase superfamily. RNA methyltransferase TrmH family.</text>
</comment>